<keyword evidence="7" id="KW-0249">Electron transport</keyword>
<dbReference type="InterPro" id="IPR012165">
    <property type="entry name" value="Cyt_c3_hydrogenase_gsu"/>
</dbReference>
<dbReference type="Gene3D" id="3.40.50.80">
    <property type="entry name" value="Nucleotide-binding domain of ferredoxin-NADP reductase (FNR) module"/>
    <property type="match status" value="1"/>
</dbReference>
<name>A0A6J4U7H4_9BACT</name>
<dbReference type="PIRSF" id="PIRSF006816">
    <property type="entry name" value="Cyc3_hyd_g"/>
    <property type="match status" value="1"/>
</dbReference>
<evidence type="ECO:0000256" key="12">
    <source>
        <dbReference type="PIRSR" id="PIRSR006816-2"/>
    </source>
</evidence>
<dbReference type="GO" id="GO:0051537">
    <property type="term" value="F:2 iron, 2 sulfur cluster binding"/>
    <property type="evidence" value="ECO:0007669"/>
    <property type="project" value="UniProtKB-KW"/>
</dbReference>
<dbReference type="InterPro" id="IPR017927">
    <property type="entry name" value="FAD-bd_FR_type"/>
</dbReference>
<dbReference type="GO" id="GO:0046872">
    <property type="term" value="F:metal ion binding"/>
    <property type="evidence" value="ECO:0007669"/>
    <property type="project" value="UniProtKB-KW"/>
</dbReference>
<dbReference type="InterPro" id="IPR008333">
    <property type="entry name" value="Cbr1-like_FAD-bd_dom"/>
</dbReference>
<evidence type="ECO:0000259" key="13">
    <source>
        <dbReference type="PROSITE" id="PS51384"/>
    </source>
</evidence>
<dbReference type="EC" id="1.3.1.14" evidence="14"/>
<keyword evidence="14" id="KW-0560">Oxidoreductase</keyword>
<keyword evidence="3 11" id="KW-0285">Flavoprotein</keyword>
<evidence type="ECO:0000256" key="5">
    <source>
        <dbReference type="ARBA" id="ARBA00022723"/>
    </source>
</evidence>
<protein>
    <submittedName>
        <fullName evidence="14">Dihydroorotate dehydrogenase (NAD(+)), electron transfer subunit</fullName>
        <ecNumber evidence="14">1.3.1.14</ecNumber>
    </submittedName>
</protein>
<evidence type="ECO:0000256" key="10">
    <source>
        <dbReference type="ARBA" id="ARBA00034078"/>
    </source>
</evidence>
<dbReference type="CDD" id="cd06218">
    <property type="entry name" value="DHOD_e_trans"/>
    <property type="match status" value="1"/>
</dbReference>
<feature type="binding site" evidence="12">
    <location>
        <position position="228"/>
    </location>
    <ligand>
        <name>[2Fe-2S] cluster</name>
        <dbReference type="ChEBI" id="CHEBI:190135"/>
    </ligand>
</feature>
<feature type="binding site" evidence="12">
    <location>
        <position position="233"/>
    </location>
    <ligand>
        <name>[2Fe-2S] cluster</name>
        <dbReference type="ChEBI" id="CHEBI:190135"/>
    </ligand>
</feature>
<evidence type="ECO:0000256" key="11">
    <source>
        <dbReference type="PIRSR" id="PIRSR006816-1"/>
    </source>
</evidence>
<feature type="domain" description="FAD-binding FR-type" evidence="13">
    <location>
        <begin position="2"/>
        <end position="105"/>
    </location>
</feature>
<dbReference type="AlphaFoldDB" id="A0A6J4U7H4"/>
<dbReference type="Pfam" id="PF00970">
    <property type="entry name" value="FAD_binding_6"/>
    <property type="match status" value="1"/>
</dbReference>
<dbReference type="Gene3D" id="2.40.30.10">
    <property type="entry name" value="Translation factors"/>
    <property type="match status" value="1"/>
</dbReference>
<comment type="similarity">
    <text evidence="1">Belongs to the PyrK family.</text>
</comment>
<dbReference type="Gene3D" id="2.10.240.10">
    <property type="entry name" value="Dihydroorotate dehydrogenase, electron transfer subunit"/>
    <property type="match status" value="1"/>
</dbReference>
<evidence type="ECO:0000256" key="3">
    <source>
        <dbReference type="ARBA" id="ARBA00022630"/>
    </source>
</evidence>
<proteinExistence type="inferred from homology"/>
<comment type="cofactor">
    <cofactor evidence="12">
        <name>[2Fe-2S] cluster</name>
        <dbReference type="ChEBI" id="CHEBI:190135"/>
    </cofactor>
    <text evidence="12">Binds 1 [2Fe-2S] cluster per subunit.</text>
</comment>
<dbReference type="GO" id="GO:0004589">
    <property type="term" value="F:dihydroorotate dehydrogenase (NAD+) activity"/>
    <property type="evidence" value="ECO:0007669"/>
    <property type="project" value="UniProtKB-EC"/>
</dbReference>
<sequence length="261" mass="27923">MAREFDGEILACEPVMGDSTLMTVTLPRGMAGGMVAGQFVQILTRMDGSHDPLLRRPYSVYGVDPDTDTMRLLVRPYGRGSAWLAERQVGQTLDILGPLGNAFQISPRARNLLMVAGGVGAAPLVMLSEQALARGLSVTYLMGGMRAEALLAPALVPAAVEYVVATDDGSRGHRGFVTDLVPDYLSWADQIFACGPEAMFLSLRGVVMRHRVGGKPTVQVSVERGMACGLGACLGCVVETKRGMRTSCVDGPIYDMDEVVW</sequence>
<evidence type="ECO:0000256" key="6">
    <source>
        <dbReference type="ARBA" id="ARBA00022827"/>
    </source>
</evidence>
<keyword evidence="6 11" id="KW-0274">FAD</keyword>
<gene>
    <name evidence="14" type="ORF">AVDCRST_MAG73-2106</name>
</gene>
<keyword evidence="9 12" id="KW-0411">Iron-sulfur</keyword>
<evidence type="ECO:0000313" key="14">
    <source>
        <dbReference type="EMBL" id="CAA9542723.1"/>
    </source>
</evidence>
<evidence type="ECO:0000256" key="2">
    <source>
        <dbReference type="ARBA" id="ARBA00022448"/>
    </source>
</evidence>
<dbReference type="InterPro" id="IPR039261">
    <property type="entry name" value="FNR_nucleotide-bd"/>
</dbReference>
<feature type="binding site" evidence="12">
    <location>
        <position position="236"/>
    </location>
    <ligand>
        <name>[2Fe-2S] cluster</name>
        <dbReference type="ChEBI" id="CHEBI:190135"/>
    </ligand>
</feature>
<reference evidence="14" key="1">
    <citation type="submission" date="2020-02" db="EMBL/GenBank/DDBJ databases">
        <authorList>
            <person name="Meier V. D."/>
        </authorList>
    </citation>
    <scope>NUCLEOTIDE SEQUENCE</scope>
    <source>
        <strain evidence="14">AVDCRST_MAG73</strain>
    </source>
</reference>
<dbReference type="PANTHER" id="PTHR43513">
    <property type="entry name" value="DIHYDROOROTATE DEHYDROGENASE B (NAD(+)), ELECTRON TRANSFER SUBUNIT"/>
    <property type="match status" value="1"/>
</dbReference>
<dbReference type="PROSITE" id="PS51384">
    <property type="entry name" value="FAD_FR"/>
    <property type="match status" value="1"/>
</dbReference>
<keyword evidence="5 12" id="KW-0479">Metal-binding</keyword>
<comment type="cofactor">
    <cofactor evidence="10">
        <name>[2Fe-2S] cluster</name>
        <dbReference type="ChEBI" id="CHEBI:190135"/>
    </cofactor>
</comment>
<evidence type="ECO:0000256" key="9">
    <source>
        <dbReference type="ARBA" id="ARBA00023014"/>
    </source>
</evidence>
<accession>A0A6J4U7H4</accession>
<dbReference type="InterPro" id="IPR017938">
    <property type="entry name" value="Riboflavin_synthase-like_b-brl"/>
</dbReference>
<evidence type="ECO:0000256" key="4">
    <source>
        <dbReference type="ARBA" id="ARBA00022714"/>
    </source>
</evidence>
<evidence type="ECO:0000256" key="7">
    <source>
        <dbReference type="ARBA" id="ARBA00022982"/>
    </source>
</evidence>
<keyword evidence="8 12" id="KW-0408">Iron</keyword>
<keyword evidence="2" id="KW-0813">Transport</keyword>
<feature type="binding site" evidence="12">
    <location>
        <position position="248"/>
    </location>
    <ligand>
        <name>[2Fe-2S] cluster</name>
        <dbReference type="ChEBI" id="CHEBI:190135"/>
    </ligand>
</feature>
<dbReference type="GO" id="GO:0050660">
    <property type="term" value="F:flavin adenine dinucleotide binding"/>
    <property type="evidence" value="ECO:0007669"/>
    <property type="project" value="InterPro"/>
</dbReference>
<dbReference type="PANTHER" id="PTHR43513:SF3">
    <property type="entry name" value="DIHYDROOROTATE DEHYDROGENASE B (NAD(+)), ELECTRON TRANSFER SUBUNIT-RELATED"/>
    <property type="match status" value="1"/>
</dbReference>
<dbReference type="InterPro" id="IPR037117">
    <property type="entry name" value="Dihydroorotate_DH_ele_sf"/>
</dbReference>
<dbReference type="SUPFAM" id="SSF63380">
    <property type="entry name" value="Riboflavin synthase domain-like"/>
    <property type="match status" value="1"/>
</dbReference>
<feature type="binding site" evidence="11">
    <location>
        <begin position="56"/>
        <end position="59"/>
    </location>
    <ligand>
        <name>FAD</name>
        <dbReference type="ChEBI" id="CHEBI:57692"/>
    </ligand>
</feature>
<dbReference type="EMBL" id="CADCWE010000131">
    <property type="protein sequence ID" value="CAA9542723.1"/>
    <property type="molecule type" value="Genomic_DNA"/>
</dbReference>
<keyword evidence="4 12" id="KW-0001">2Fe-2S</keyword>
<dbReference type="Pfam" id="PF10418">
    <property type="entry name" value="DHODB_Fe-S_bind"/>
    <property type="match status" value="1"/>
</dbReference>
<dbReference type="InterPro" id="IPR019480">
    <property type="entry name" value="Dihydroorotate_DH_Fe-S-bd"/>
</dbReference>
<evidence type="ECO:0000256" key="8">
    <source>
        <dbReference type="ARBA" id="ARBA00023004"/>
    </source>
</evidence>
<comment type="cofactor">
    <cofactor evidence="11">
        <name>FAD</name>
        <dbReference type="ChEBI" id="CHEBI:57692"/>
    </cofactor>
    <text evidence="11">Binds 1 FAD per subunit.</text>
</comment>
<dbReference type="GO" id="GO:0006221">
    <property type="term" value="P:pyrimidine nucleotide biosynthetic process"/>
    <property type="evidence" value="ECO:0007669"/>
    <property type="project" value="InterPro"/>
</dbReference>
<evidence type="ECO:0000256" key="1">
    <source>
        <dbReference type="ARBA" id="ARBA00006422"/>
    </source>
</evidence>
<dbReference type="InterPro" id="IPR050353">
    <property type="entry name" value="PyrK_electron_transfer"/>
</dbReference>
<feature type="binding site" evidence="11">
    <location>
        <begin position="73"/>
        <end position="75"/>
    </location>
    <ligand>
        <name>FAD</name>
        <dbReference type="ChEBI" id="CHEBI:57692"/>
    </ligand>
</feature>
<dbReference type="SUPFAM" id="SSF52343">
    <property type="entry name" value="Ferredoxin reductase-like, C-terminal NADP-linked domain"/>
    <property type="match status" value="1"/>
</dbReference>
<organism evidence="14">
    <name type="scientific">uncultured Thermomicrobiales bacterium</name>
    <dbReference type="NCBI Taxonomy" id="1645740"/>
    <lineage>
        <taxon>Bacteria</taxon>
        <taxon>Pseudomonadati</taxon>
        <taxon>Thermomicrobiota</taxon>
        <taxon>Thermomicrobia</taxon>
        <taxon>Thermomicrobiales</taxon>
        <taxon>environmental samples</taxon>
    </lineage>
</organism>